<dbReference type="InterPro" id="IPR052534">
    <property type="entry name" value="Extracell_DNA_Util/SecSys_Comp"/>
</dbReference>
<evidence type="ECO:0000313" key="2">
    <source>
        <dbReference type="EMBL" id="SDG51025.1"/>
    </source>
</evidence>
<protein>
    <submittedName>
        <fullName evidence="2">General secretion pathway protein L</fullName>
    </submittedName>
</protein>
<dbReference type="Pfam" id="PF05137">
    <property type="entry name" value="PilN"/>
    <property type="match status" value="1"/>
</dbReference>
<dbReference type="Gene3D" id="3.30.420.380">
    <property type="match status" value="1"/>
</dbReference>
<dbReference type="InterPro" id="IPR007813">
    <property type="entry name" value="PilN"/>
</dbReference>
<dbReference type="AlphaFoldDB" id="A0A1G7UTU1"/>
<accession>A0A1G7UTU1</accession>
<name>A0A1G7UTU1_9PROT</name>
<dbReference type="PANTHER" id="PTHR40278">
    <property type="entry name" value="DNA UTILIZATION PROTEIN HOFN"/>
    <property type="match status" value="1"/>
</dbReference>
<dbReference type="STRING" id="1082479.SAMN05216241_1174"/>
<dbReference type="Proteomes" id="UP000199415">
    <property type="component" value="Unassembled WGS sequence"/>
</dbReference>
<sequence length="363" mass="39278">MAVADSPLLALSGRFWRWWTGELRALVPARVRLTLARWRRTLALHVGDGEWTLSLHRGERRRELGSLPPADADPETAGTALREMIRGTAGSYDALAVRVPASRALHRTTHLPRAVRGNLVEAVGYDMDRQTPFTADEVYYAVADRGPDTSGEQIVTDLEVVRRADVDPALAALTAAGFTPDRVEVAGGGTGNLLPPEMRPDRGGPARRLTALAAAVALVLGTAAAYLPIHQLQTELARTERKLETVKRQAETVQALRSRAETLRARASDLVTRKQQQPMVTELVAELTRTLPYSAFLSTLQVDRQQVTLKGYARNASTLIGQLANMPQLTNVRFAAPVTEASRVAGVRVHIVADMAGPAGGAS</sequence>
<gene>
    <name evidence="2" type="ORF">SAMN05216241_1174</name>
</gene>
<dbReference type="OrthoDB" id="8481375at2"/>
<proteinExistence type="predicted"/>
<keyword evidence="1" id="KW-0175">Coiled coil</keyword>
<dbReference type="EMBL" id="FNCE01000017">
    <property type="protein sequence ID" value="SDG51025.1"/>
    <property type="molecule type" value="Genomic_DNA"/>
</dbReference>
<organism evidence="2 3">
    <name type="scientific">Limimonas halophila</name>
    <dbReference type="NCBI Taxonomy" id="1082479"/>
    <lineage>
        <taxon>Bacteria</taxon>
        <taxon>Pseudomonadati</taxon>
        <taxon>Pseudomonadota</taxon>
        <taxon>Alphaproteobacteria</taxon>
        <taxon>Rhodospirillales</taxon>
        <taxon>Rhodovibrionaceae</taxon>
        <taxon>Limimonas</taxon>
    </lineage>
</organism>
<feature type="coiled-coil region" evidence="1">
    <location>
        <begin position="229"/>
        <end position="273"/>
    </location>
</feature>
<dbReference type="InterPro" id="IPR043129">
    <property type="entry name" value="ATPase_NBD"/>
</dbReference>
<evidence type="ECO:0000256" key="1">
    <source>
        <dbReference type="SAM" id="Coils"/>
    </source>
</evidence>
<keyword evidence="3" id="KW-1185">Reference proteome</keyword>
<dbReference type="RefSeq" id="WP_090022160.1">
    <property type="nucleotide sequence ID" value="NZ_FNCE01000017.1"/>
</dbReference>
<dbReference type="PANTHER" id="PTHR40278:SF1">
    <property type="entry name" value="DNA UTILIZATION PROTEIN HOFN"/>
    <property type="match status" value="1"/>
</dbReference>
<evidence type="ECO:0000313" key="3">
    <source>
        <dbReference type="Proteomes" id="UP000199415"/>
    </source>
</evidence>
<reference evidence="2 3" key="1">
    <citation type="submission" date="2016-10" db="EMBL/GenBank/DDBJ databases">
        <authorList>
            <person name="de Groot N.N."/>
        </authorList>
    </citation>
    <scope>NUCLEOTIDE SEQUENCE [LARGE SCALE GENOMIC DNA]</scope>
    <source>
        <strain evidence="2 3">DSM 25584</strain>
    </source>
</reference>
<dbReference type="SUPFAM" id="SSF53067">
    <property type="entry name" value="Actin-like ATPase domain"/>
    <property type="match status" value="1"/>
</dbReference>